<feature type="region of interest" description="Disordered" evidence="1">
    <location>
        <begin position="76"/>
        <end position="107"/>
    </location>
</feature>
<name>A0AAD1WTG2_PELCU</name>
<proteinExistence type="predicted"/>
<keyword evidence="3" id="KW-1185">Reference proteome</keyword>
<gene>
    <name evidence="2" type="ORF">PECUL_23A009849</name>
</gene>
<evidence type="ECO:0000313" key="2">
    <source>
        <dbReference type="EMBL" id="CAH2327977.1"/>
    </source>
</evidence>
<protein>
    <submittedName>
        <fullName evidence="2">Uncharacterized protein</fullName>
    </submittedName>
</protein>
<evidence type="ECO:0000313" key="3">
    <source>
        <dbReference type="Proteomes" id="UP001295444"/>
    </source>
</evidence>
<sequence>MNRSIQRSFQHFRHLVHEHRNKCSRLLANLLKQRRTHLYINKIKDLSQRMHHLPDQITTTFLNYYRDLYNIRKEEQDTAETRGHNTILTDRATPTNRPGPRTVGRTHCPRGNFDRFQKSADGQVARTRRPAVTIL</sequence>
<feature type="compositionally biased region" description="Polar residues" evidence="1">
    <location>
        <begin position="84"/>
        <end position="96"/>
    </location>
</feature>
<dbReference type="Proteomes" id="UP001295444">
    <property type="component" value="Chromosome 13"/>
</dbReference>
<dbReference type="AlphaFoldDB" id="A0AAD1WTG2"/>
<reference evidence="2" key="1">
    <citation type="submission" date="2022-03" db="EMBL/GenBank/DDBJ databases">
        <authorList>
            <person name="Alioto T."/>
            <person name="Alioto T."/>
            <person name="Gomez Garrido J."/>
        </authorList>
    </citation>
    <scope>NUCLEOTIDE SEQUENCE</scope>
</reference>
<dbReference type="EMBL" id="OW240924">
    <property type="protein sequence ID" value="CAH2327977.1"/>
    <property type="molecule type" value="Genomic_DNA"/>
</dbReference>
<organism evidence="2 3">
    <name type="scientific">Pelobates cultripes</name>
    <name type="common">Western spadefoot toad</name>
    <dbReference type="NCBI Taxonomy" id="61616"/>
    <lineage>
        <taxon>Eukaryota</taxon>
        <taxon>Metazoa</taxon>
        <taxon>Chordata</taxon>
        <taxon>Craniata</taxon>
        <taxon>Vertebrata</taxon>
        <taxon>Euteleostomi</taxon>
        <taxon>Amphibia</taxon>
        <taxon>Batrachia</taxon>
        <taxon>Anura</taxon>
        <taxon>Pelobatoidea</taxon>
        <taxon>Pelobatidae</taxon>
        <taxon>Pelobates</taxon>
    </lineage>
</organism>
<accession>A0AAD1WTG2</accession>
<evidence type="ECO:0000256" key="1">
    <source>
        <dbReference type="SAM" id="MobiDB-lite"/>
    </source>
</evidence>